<evidence type="ECO:0000313" key="1">
    <source>
        <dbReference type="EMBL" id="TGJ74619.1"/>
    </source>
</evidence>
<name>A0A8H2EF11_ORBOL</name>
<dbReference type="EMBL" id="SOZJ01000001">
    <property type="protein sequence ID" value="TGJ74619.1"/>
    <property type="molecule type" value="Genomic_DNA"/>
</dbReference>
<protein>
    <submittedName>
        <fullName evidence="1">Uncharacterized protein</fullName>
    </submittedName>
</protein>
<evidence type="ECO:0000313" key="2">
    <source>
        <dbReference type="Proteomes" id="UP000297595"/>
    </source>
</evidence>
<comment type="caution">
    <text evidence="1">The sequence shown here is derived from an EMBL/GenBank/DDBJ whole genome shotgun (WGS) entry which is preliminary data.</text>
</comment>
<dbReference type="AlphaFoldDB" id="A0A8H2EF11"/>
<reference evidence="1 2" key="1">
    <citation type="submission" date="2019-03" db="EMBL/GenBank/DDBJ databases">
        <title>Nematode-trapping fungi genome.</title>
        <authorList>
            <person name="Vidal-Diez De Ulzurrun G."/>
        </authorList>
    </citation>
    <scope>NUCLEOTIDE SEQUENCE [LARGE SCALE GENOMIC DNA]</scope>
    <source>
        <strain evidence="1 2">TWF154</strain>
    </source>
</reference>
<proteinExistence type="predicted"/>
<gene>
    <name evidence="1" type="ORF">EYR41_001598</name>
</gene>
<accession>A0A8H2EF11</accession>
<sequence length="81" mass="8802">MQAPTLAVWHCPSLEQGSEWETDTIRYQNCIASSTHPSSALPGPAEILPITLLAVYTPPLLPVHPFARRSGLLSLQDAPLQ</sequence>
<organism evidence="1 2">
    <name type="scientific">Orbilia oligospora</name>
    <name type="common">Nematode-trapping fungus</name>
    <name type="synonym">Arthrobotrys oligospora</name>
    <dbReference type="NCBI Taxonomy" id="2813651"/>
    <lineage>
        <taxon>Eukaryota</taxon>
        <taxon>Fungi</taxon>
        <taxon>Dikarya</taxon>
        <taxon>Ascomycota</taxon>
        <taxon>Pezizomycotina</taxon>
        <taxon>Orbiliomycetes</taxon>
        <taxon>Orbiliales</taxon>
        <taxon>Orbiliaceae</taxon>
        <taxon>Orbilia</taxon>
    </lineage>
</organism>
<dbReference type="Proteomes" id="UP000297595">
    <property type="component" value="Unassembled WGS sequence"/>
</dbReference>